<evidence type="ECO:0000313" key="1">
    <source>
        <dbReference type="EnsemblPlants" id="OPUNC01G08930.2"/>
    </source>
</evidence>
<dbReference type="Gene3D" id="1.25.40.10">
    <property type="entry name" value="Tetratricopeptide repeat domain"/>
    <property type="match status" value="1"/>
</dbReference>
<dbReference type="Gramene" id="OPUNC01G08930.2">
    <property type="protein sequence ID" value="OPUNC01G08930.2"/>
    <property type="gene ID" value="OPUNC01G08930"/>
</dbReference>
<accession>A0A0E0JG94</accession>
<dbReference type="EnsemblPlants" id="OPUNC01G08930.2">
    <property type="protein sequence ID" value="OPUNC01G08930.2"/>
    <property type="gene ID" value="OPUNC01G08930"/>
</dbReference>
<protein>
    <recommendedName>
        <fullName evidence="3">Pentatricopeptide repeat-containing protein</fullName>
    </recommendedName>
</protein>
<dbReference type="Proteomes" id="UP000026962">
    <property type="component" value="Chromosome 1"/>
</dbReference>
<dbReference type="AlphaFoldDB" id="A0A0E0JG94"/>
<name>A0A0E0JG94_ORYPU</name>
<reference evidence="1" key="1">
    <citation type="submission" date="2015-04" db="UniProtKB">
        <authorList>
            <consortium name="EnsemblPlants"/>
        </authorList>
    </citation>
    <scope>IDENTIFICATION</scope>
</reference>
<dbReference type="HOGENOM" id="CLU_2350350_0_0_1"/>
<dbReference type="InterPro" id="IPR011990">
    <property type="entry name" value="TPR-like_helical_dom_sf"/>
</dbReference>
<keyword evidence="2" id="KW-1185">Reference proteome</keyword>
<sequence length="97" mass="10606">MPRFSVYCSSGRVNGAYALFEGMPSRKNVISWIAMISGYDQNDVGCGKDEAHAKHLGMCQTYCLVCTLQMAKLPSLANLYSSTPGKSMYKIPSGNAW</sequence>
<evidence type="ECO:0000313" key="2">
    <source>
        <dbReference type="Proteomes" id="UP000026962"/>
    </source>
</evidence>
<reference evidence="1" key="2">
    <citation type="submission" date="2018-05" db="EMBL/GenBank/DDBJ databases">
        <title>OpunRS2 (Oryza punctata Reference Sequence Version 2).</title>
        <authorList>
            <person name="Zhang J."/>
            <person name="Kudrna D."/>
            <person name="Lee S."/>
            <person name="Talag J."/>
            <person name="Welchert J."/>
            <person name="Wing R.A."/>
        </authorList>
    </citation>
    <scope>NUCLEOTIDE SEQUENCE [LARGE SCALE GENOMIC DNA]</scope>
</reference>
<evidence type="ECO:0008006" key="3">
    <source>
        <dbReference type="Google" id="ProtNLM"/>
    </source>
</evidence>
<organism evidence="1">
    <name type="scientific">Oryza punctata</name>
    <name type="common">Red rice</name>
    <dbReference type="NCBI Taxonomy" id="4537"/>
    <lineage>
        <taxon>Eukaryota</taxon>
        <taxon>Viridiplantae</taxon>
        <taxon>Streptophyta</taxon>
        <taxon>Embryophyta</taxon>
        <taxon>Tracheophyta</taxon>
        <taxon>Spermatophyta</taxon>
        <taxon>Magnoliopsida</taxon>
        <taxon>Liliopsida</taxon>
        <taxon>Poales</taxon>
        <taxon>Poaceae</taxon>
        <taxon>BOP clade</taxon>
        <taxon>Oryzoideae</taxon>
        <taxon>Oryzeae</taxon>
        <taxon>Oryzinae</taxon>
        <taxon>Oryza</taxon>
    </lineage>
</organism>
<proteinExistence type="predicted"/>